<keyword evidence="2" id="KW-0378">Hydrolase</keyword>
<dbReference type="EMBL" id="MARB01000018">
    <property type="protein sequence ID" value="ODJ86748.1"/>
    <property type="molecule type" value="Genomic_DNA"/>
</dbReference>
<dbReference type="Pfam" id="PF00144">
    <property type="entry name" value="Beta-lactamase"/>
    <property type="match status" value="1"/>
</dbReference>
<evidence type="ECO:0000259" key="1">
    <source>
        <dbReference type="Pfam" id="PF00144"/>
    </source>
</evidence>
<dbReference type="GO" id="GO:0009002">
    <property type="term" value="F:serine-type D-Ala-D-Ala carboxypeptidase activity"/>
    <property type="evidence" value="ECO:0007669"/>
    <property type="project" value="UniProtKB-EC"/>
</dbReference>
<sequence length="387" mass="42550">MFQQLPTLTKKLTRIVCMTGLTLATLTGCNSSNIQQATPDELFQAVLDEAVARGLPAVSVTIEGRNIDFSGVSGVSDLASGKPLQQDNRFYVASTGKTFVAATLVQMAGDGLLDLDDPINHWLPDEITDRIPSSAEMSVRMLLNHTTGIYDFQNDGEAWDRDFFLVSGPDRHWTQADALPFFLDRPLHFEPGSDYSYSNSNYILAALVIEAVSAQPVRHAIRQRIIDPLGLEHTLQGDEAIGQAGLVHGYFSDEGERYDSHPWYSHYGLADGGIQSNSQDLARFIRGLLKSDRVLNDAMRSEMLQPSLLGTPPSSYGLGINVRAIEQSGETVYSHSGKDPGYQSKMLYVESKDTVITLCASGSFGDYDETVEQLLLEIFSLLEDLQT</sequence>
<feature type="domain" description="Beta-lactamase-related" evidence="1">
    <location>
        <begin position="45"/>
        <end position="365"/>
    </location>
</feature>
<keyword evidence="3" id="KW-1185">Reference proteome</keyword>
<gene>
    <name evidence="2" type="ORF">CODIS_30670</name>
</gene>
<dbReference type="RefSeq" id="WP_069126734.1">
    <property type="nucleotide sequence ID" value="NZ_MARB01000018.1"/>
</dbReference>
<dbReference type="InterPro" id="IPR001466">
    <property type="entry name" value="Beta-lactam-related"/>
</dbReference>
<name>A0A7Z0VJF4_9GAMM</name>
<keyword evidence="2" id="KW-0645">Protease</keyword>
<protein>
    <submittedName>
        <fullName evidence="2">D-alanyl-D-alanine carboxypeptidase</fullName>
        <ecNumber evidence="2">3.4.16.4</ecNumber>
    </submittedName>
</protein>
<dbReference type="OrthoDB" id="9799367at2"/>
<dbReference type="InterPro" id="IPR050491">
    <property type="entry name" value="AmpC-like"/>
</dbReference>
<dbReference type="Gene3D" id="3.40.710.10">
    <property type="entry name" value="DD-peptidase/beta-lactamase superfamily"/>
    <property type="match status" value="1"/>
</dbReference>
<dbReference type="SUPFAM" id="SSF56601">
    <property type="entry name" value="beta-lactamase/transpeptidase-like"/>
    <property type="match status" value="1"/>
</dbReference>
<dbReference type="InterPro" id="IPR012338">
    <property type="entry name" value="Beta-lactam/transpept-like"/>
</dbReference>
<proteinExistence type="predicted"/>
<dbReference type="Proteomes" id="UP000094769">
    <property type="component" value="Unassembled WGS sequence"/>
</dbReference>
<dbReference type="PANTHER" id="PTHR46825:SF7">
    <property type="entry name" value="D-ALANYL-D-ALANINE CARBOXYPEPTIDASE"/>
    <property type="match status" value="1"/>
</dbReference>
<evidence type="ECO:0000313" key="2">
    <source>
        <dbReference type="EMBL" id="ODJ86748.1"/>
    </source>
</evidence>
<dbReference type="PANTHER" id="PTHR46825">
    <property type="entry name" value="D-ALANYL-D-ALANINE-CARBOXYPEPTIDASE/ENDOPEPTIDASE AMPH"/>
    <property type="match status" value="1"/>
</dbReference>
<reference evidence="2 3" key="1">
    <citation type="submission" date="2016-06" db="EMBL/GenBank/DDBJ databases">
        <title>Genome sequence of endosymbiont of Candidatus Endolucinida thiodiazotropha.</title>
        <authorList>
            <person name="Poehlein A."/>
            <person name="Koenig S."/>
            <person name="Heiden S.E."/>
            <person name="Thuermer A."/>
            <person name="Voget S."/>
            <person name="Daniel R."/>
            <person name="Markert S."/>
            <person name="Gros O."/>
            <person name="Schweder T."/>
        </authorList>
    </citation>
    <scope>NUCLEOTIDE SEQUENCE [LARGE SCALE GENOMIC DNA]</scope>
    <source>
        <strain evidence="2 3">COS</strain>
    </source>
</reference>
<keyword evidence="2" id="KW-0121">Carboxypeptidase</keyword>
<comment type="caution">
    <text evidence="2">The sequence shown here is derived from an EMBL/GenBank/DDBJ whole genome shotgun (WGS) entry which is preliminary data.</text>
</comment>
<dbReference type="AlphaFoldDB" id="A0A7Z0VJF4"/>
<accession>A0A7Z0VJF4</accession>
<evidence type="ECO:0000313" key="3">
    <source>
        <dbReference type="Proteomes" id="UP000094769"/>
    </source>
</evidence>
<dbReference type="EC" id="3.4.16.4" evidence="2"/>
<organism evidence="2 3">
    <name type="scientific">Candidatus Thiodiazotropha endolucinida</name>
    <dbReference type="NCBI Taxonomy" id="1655433"/>
    <lineage>
        <taxon>Bacteria</taxon>
        <taxon>Pseudomonadati</taxon>
        <taxon>Pseudomonadota</taxon>
        <taxon>Gammaproteobacteria</taxon>
        <taxon>Chromatiales</taxon>
        <taxon>Sedimenticolaceae</taxon>
        <taxon>Candidatus Thiodiazotropha</taxon>
    </lineage>
</organism>